<protein>
    <recommendedName>
        <fullName evidence="5">Transmembrane protein</fullName>
    </recommendedName>
</protein>
<feature type="compositionally biased region" description="Polar residues" evidence="1">
    <location>
        <begin position="148"/>
        <end position="167"/>
    </location>
</feature>
<keyword evidence="4" id="KW-1185">Reference proteome</keyword>
<feature type="compositionally biased region" description="Basic and acidic residues" evidence="1">
    <location>
        <begin position="205"/>
        <end position="219"/>
    </location>
</feature>
<keyword evidence="2" id="KW-0812">Transmembrane</keyword>
<dbReference type="Gene3D" id="2.60.120.260">
    <property type="entry name" value="Galactose-binding domain-like"/>
    <property type="match status" value="1"/>
</dbReference>
<feature type="transmembrane region" description="Helical" evidence="2">
    <location>
        <begin position="176"/>
        <end position="199"/>
    </location>
</feature>
<evidence type="ECO:0000313" key="4">
    <source>
        <dbReference type="Proteomes" id="UP000807469"/>
    </source>
</evidence>
<evidence type="ECO:0000313" key="3">
    <source>
        <dbReference type="EMBL" id="KAF9477142.1"/>
    </source>
</evidence>
<sequence>MSTVVLDDRDSSIAYHGNTWNPSGNPAAEYLGTSIGTSPAPGTSATVTFTGLRTGITVFGTLDPGIQMSTFSVDGVPPTTFTSTNASSIRYAQAFYTAKAGTFPLGVHTLVMTPMQADFWLDFLNVNDPPVLTPSTSSTELATSTTAGVQAQPTVNSSVTSDGSLQNQKNTPVGPIVGAALGGFAVLFILFLICLRWVLWRKQERDNPGGERSEAKRSSEISPFNMPFADTRSMSDFGYLPATKQSDTAQNDFACRGGDRRLGPESHESTLTTSTSSQEAPPPPRYPSVLNLTRG</sequence>
<proteinExistence type="predicted"/>
<evidence type="ECO:0000256" key="2">
    <source>
        <dbReference type="SAM" id="Phobius"/>
    </source>
</evidence>
<dbReference type="AlphaFoldDB" id="A0A9P6CSC5"/>
<feature type="region of interest" description="Disordered" evidence="1">
    <location>
        <begin position="205"/>
        <end position="295"/>
    </location>
</feature>
<accession>A0A9P6CSC5</accession>
<gene>
    <name evidence="3" type="ORF">BDN70DRAFT_922786</name>
</gene>
<feature type="compositionally biased region" description="Low complexity" evidence="1">
    <location>
        <begin position="134"/>
        <end position="147"/>
    </location>
</feature>
<keyword evidence="2" id="KW-1133">Transmembrane helix</keyword>
<organism evidence="3 4">
    <name type="scientific">Pholiota conissans</name>
    <dbReference type="NCBI Taxonomy" id="109636"/>
    <lineage>
        <taxon>Eukaryota</taxon>
        <taxon>Fungi</taxon>
        <taxon>Dikarya</taxon>
        <taxon>Basidiomycota</taxon>
        <taxon>Agaricomycotina</taxon>
        <taxon>Agaricomycetes</taxon>
        <taxon>Agaricomycetidae</taxon>
        <taxon>Agaricales</taxon>
        <taxon>Agaricineae</taxon>
        <taxon>Strophariaceae</taxon>
        <taxon>Pholiota</taxon>
    </lineage>
</organism>
<comment type="caution">
    <text evidence="3">The sequence shown here is derived from an EMBL/GenBank/DDBJ whole genome shotgun (WGS) entry which is preliminary data.</text>
</comment>
<dbReference type="Proteomes" id="UP000807469">
    <property type="component" value="Unassembled WGS sequence"/>
</dbReference>
<feature type="compositionally biased region" description="Basic and acidic residues" evidence="1">
    <location>
        <begin position="257"/>
        <end position="268"/>
    </location>
</feature>
<evidence type="ECO:0008006" key="5">
    <source>
        <dbReference type="Google" id="ProtNLM"/>
    </source>
</evidence>
<reference evidence="3" key="1">
    <citation type="submission" date="2020-11" db="EMBL/GenBank/DDBJ databases">
        <authorList>
            <consortium name="DOE Joint Genome Institute"/>
            <person name="Ahrendt S."/>
            <person name="Riley R."/>
            <person name="Andreopoulos W."/>
            <person name="Labutti K."/>
            <person name="Pangilinan J."/>
            <person name="Ruiz-Duenas F.J."/>
            <person name="Barrasa J.M."/>
            <person name="Sanchez-Garcia M."/>
            <person name="Camarero S."/>
            <person name="Miyauchi S."/>
            <person name="Serrano A."/>
            <person name="Linde D."/>
            <person name="Babiker R."/>
            <person name="Drula E."/>
            <person name="Ayuso-Fernandez I."/>
            <person name="Pacheco R."/>
            <person name="Padilla G."/>
            <person name="Ferreira P."/>
            <person name="Barriuso J."/>
            <person name="Kellner H."/>
            <person name="Castanera R."/>
            <person name="Alfaro M."/>
            <person name="Ramirez L."/>
            <person name="Pisabarro A.G."/>
            <person name="Kuo A."/>
            <person name="Tritt A."/>
            <person name="Lipzen A."/>
            <person name="He G."/>
            <person name="Yan M."/>
            <person name="Ng V."/>
            <person name="Cullen D."/>
            <person name="Martin F."/>
            <person name="Rosso M.-N."/>
            <person name="Henrissat B."/>
            <person name="Hibbett D."/>
            <person name="Martinez A.T."/>
            <person name="Grigoriev I.V."/>
        </authorList>
    </citation>
    <scope>NUCLEOTIDE SEQUENCE</scope>
    <source>
        <strain evidence="3">CIRM-BRFM 674</strain>
    </source>
</reference>
<dbReference type="EMBL" id="MU155270">
    <property type="protein sequence ID" value="KAF9477142.1"/>
    <property type="molecule type" value="Genomic_DNA"/>
</dbReference>
<evidence type="ECO:0000256" key="1">
    <source>
        <dbReference type="SAM" id="MobiDB-lite"/>
    </source>
</evidence>
<dbReference type="OrthoDB" id="3265734at2759"/>
<keyword evidence="2" id="KW-0472">Membrane</keyword>
<feature type="region of interest" description="Disordered" evidence="1">
    <location>
        <begin position="134"/>
        <end position="167"/>
    </location>
</feature>
<name>A0A9P6CSC5_9AGAR</name>